<evidence type="ECO:0000256" key="2">
    <source>
        <dbReference type="SAM" id="SignalP"/>
    </source>
</evidence>
<keyword evidence="2" id="KW-0732">Signal</keyword>
<organism evidence="3 4">
    <name type="scientific">Lentiprolixibacter aurantiacus</name>
    <dbReference type="NCBI Taxonomy" id="2993939"/>
    <lineage>
        <taxon>Bacteria</taxon>
        <taxon>Pseudomonadati</taxon>
        <taxon>Bacteroidota</taxon>
        <taxon>Flavobacteriia</taxon>
        <taxon>Flavobacteriales</taxon>
        <taxon>Flavobacteriaceae</taxon>
        <taxon>Lentiprolixibacter</taxon>
    </lineage>
</organism>
<feature type="region of interest" description="Disordered" evidence="1">
    <location>
        <begin position="126"/>
        <end position="148"/>
    </location>
</feature>
<evidence type="ECO:0008006" key="5">
    <source>
        <dbReference type="Google" id="ProtNLM"/>
    </source>
</evidence>
<feature type="compositionally biased region" description="Basic and acidic residues" evidence="1">
    <location>
        <begin position="68"/>
        <end position="96"/>
    </location>
</feature>
<sequence>MKKLILTLALLTGVLLSAQEMRPRMHKQKHSDLTAEQMAVLKTKRMALALDLTDSQQRQVQKLNLEQQELRKSRRAEMKARREGNDEKPVSTEERYEHELDRLNSMIAFKAQMKSILNQSQYEKWERMQMHRKKNSRSKRHGHRRMGR</sequence>
<keyword evidence="4" id="KW-1185">Reference proteome</keyword>
<feature type="chain" id="PRO_5042202905" description="LTXXQ motif family protein" evidence="2">
    <location>
        <begin position="19"/>
        <end position="148"/>
    </location>
</feature>
<evidence type="ECO:0000313" key="4">
    <source>
        <dbReference type="Proteomes" id="UP001207116"/>
    </source>
</evidence>
<feature type="compositionally biased region" description="Basic residues" evidence="1">
    <location>
        <begin position="130"/>
        <end position="148"/>
    </location>
</feature>
<comment type="caution">
    <text evidence="3">The sequence shown here is derived from an EMBL/GenBank/DDBJ whole genome shotgun (WGS) entry which is preliminary data.</text>
</comment>
<feature type="signal peptide" evidence="2">
    <location>
        <begin position="1"/>
        <end position="18"/>
    </location>
</feature>
<reference evidence="3" key="1">
    <citation type="submission" date="2022-11" db="EMBL/GenBank/DDBJ databases">
        <title>The characterization of three novel Bacteroidetes species and genomic analysis of their roles in tidal elemental geochemical cycles.</title>
        <authorList>
            <person name="Ma K.-J."/>
        </authorList>
    </citation>
    <scope>NUCLEOTIDE SEQUENCE</scope>
    <source>
        <strain evidence="3">M415</strain>
    </source>
</reference>
<dbReference type="AlphaFoldDB" id="A0AAE3SLY6"/>
<name>A0AAE3SLY6_9FLAO</name>
<gene>
    <name evidence="3" type="ORF">OO016_00115</name>
</gene>
<feature type="region of interest" description="Disordered" evidence="1">
    <location>
        <begin position="67"/>
        <end position="96"/>
    </location>
</feature>
<proteinExistence type="predicted"/>
<evidence type="ECO:0000256" key="1">
    <source>
        <dbReference type="SAM" id="MobiDB-lite"/>
    </source>
</evidence>
<accession>A0AAE3SLY6</accession>
<evidence type="ECO:0000313" key="3">
    <source>
        <dbReference type="EMBL" id="MCX2717989.1"/>
    </source>
</evidence>
<dbReference type="RefSeq" id="WP_266009922.1">
    <property type="nucleotide sequence ID" value="NZ_JAPFQP010000001.1"/>
</dbReference>
<dbReference type="Proteomes" id="UP001207116">
    <property type="component" value="Unassembled WGS sequence"/>
</dbReference>
<dbReference type="EMBL" id="JAPFQP010000001">
    <property type="protein sequence ID" value="MCX2717989.1"/>
    <property type="molecule type" value="Genomic_DNA"/>
</dbReference>
<protein>
    <recommendedName>
        <fullName evidence="5">LTXXQ motif family protein</fullName>
    </recommendedName>
</protein>